<protein>
    <submittedName>
        <fullName evidence="1">Adenylate kinase</fullName>
    </submittedName>
</protein>
<dbReference type="AlphaFoldDB" id="A0A9W6LVP1"/>
<keyword evidence="2" id="KW-1185">Reference proteome</keyword>
<dbReference type="InterPro" id="IPR027417">
    <property type="entry name" value="P-loop_NTPase"/>
</dbReference>
<organism evidence="1 2">
    <name type="scientific">Microbacterium barkeri</name>
    <dbReference type="NCBI Taxonomy" id="33917"/>
    <lineage>
        <taxon>Bacteria</taxon>
        <taxon>Bacillati</taxon>
        <taxon>Actinomycetota</taxon>
        <taxon>Actinomycetes</taxon>
        <taxon>Micrococcales</taxon>
        <taxon>Microbacteriaceae</taxon>
        <taxon>Microbacterium</taxon>
    </lineage>
</organism>
<evidence type="ECO:0000313" key="1">
    <source>
        <dbReference type="EMBL" id="GLJ60340.1"/>
    </source>
</evidence>
<dbReference type="EMBL" id="BSEJ01000001">
    <property type="protein sequence ID" value="GLJ60340.1"/>
    <property type="molecule type" value="Genomic_DNA"/>
</dbReference>
<gene>
    <name evidence="1" type="ORF">GCM10017576_04690</name>
</gene>
<dbReference type="NCBIfam" id="NF005115">
    <property type="entry name" value="PRK06547.1"/>
    <property type="match status" value="1"/>
</dbReference>
<evidence type="ECO:0000313" key="2">
    <source>
        <dbReference type="Proteomes" id="UP001142462"/>
    </source>
</evidence>
<comment type="caution">
    <text evidence="1">The sequence shown here is derived from an EMBL/GenBank/DDBJ whole genome shotgun (WGS) entry which is preliminary data.</text>
</comment>
<name>A0A9W6LVP1_9MICO</name>
<dbReference type="GO" id="GO:0016301">
    <property type="term" value="F:kinase activity"/>
    <property type="evidence" value="ECO:0007669"/>
    <property type="project" value="UniProtKB-KW"/>
</dbReference>
<dbReference type="Gene3D" id="3.40.50.300">
    <property type="entry name" value="P-loop containing nucleotide triphosphate hydrolases"/>
    <property type="match status" value="1"/>
</dbReference>
<keyword evidence="1" id="KW-0418">Kinase</keyword>
<proteinExistence type="predicted"/>
<dbReference type="SUPFAM" id="SSF52540">
    <property type="entry name" value="P-loop containing nucleoside triphosphate hydrolases"/>
    <property type="match status" value="1"/>
</dbReference>
<keyword evidence="1" id="KW-0808">Transferase</keyword>
<sequence>MRALIDARAARRVVVDGRSGAGKTTLARLVVEAWPGAQLVSLDELYPGWGGLREGAALACALVLAPHAAGSVGRYRRFDWTLGTFAGAEVRVDPDRPLVVEGCGALTPASAEVADASVWLDAEAALRRERALARDGDGFAPYWDMWAAQEDAHIVSEAPEARADLALLTR</sequence>
<dbReference type="Proteomes" id="UP001142462">
    <property type="component" value="Unassembled WGS sequence"/>
</dbReference>
<reference evidence="1" key="1">
    <citation type="journal article" date="2014" name="Int. J. Syst. Evol. Microbiol.">
        <title>Complete genome sequence of Corynebacterium casei LMG S-19264T (=DSM 44701T), isolated from a smear-ripened cheese.</title>
        <authorList>
            <consortium name="US DOE Joint Genome Institute (JGI-PGF)"/>
            <person name="Walter F."/>
            <person name="Albersmeier A."/>
            <person name="Kalinowski J."/>
            <person name="Ruckert C."/>
        </authorList>
    </citation>
    <scope>NUCLEOTIDE SEQUENCE</scope>
    <source>
        <strain evidence="1">VKM Ac-1020</strain>
    </source>
</reference>
<accession>A0A9W6LVP1</accession>
<reference evidence="1" key="2">
    <citation type="submission" date="2023-01" db="EMBL/GenBank/DDBJ databases">
        <authorList>
            <person name="Sun Q."/>
            <person name="Evtushenko L."/>
        </authorList>
    </citation>
    <scope>NUCLEOTIDE SEQUENCE</scope>
    <source>
        <strain evidence="1">VKM Ac-1020</strain>
    </source>
</reference>